<dbReference type="EMBL" id="JBHRVV010000001">
    <property type="protein sequence ID" value="MFC3460455.1"/>
    <property type="molecule type" value="Genomic_DNA"/>
</dbReference>
<dbReference type="SUPFAM" id="SSF55785">
    <property type="entry name" value="PYP-like sensor domain (PAS domain)"/>
    <property type="match status" value="2"/>
</dbReference>
<dbReference type="InterPro" id="IPR013655">
    <property type="entry name" value="PAS_fold_3"/>
</dbReference>
<feature type="domain" description="PAC" evidence="10">
    <location>
        <begin position="272"/>
        <end position="323"/>
    </location>
</feature>
<dbReference type="SMART" id="SM00388">
    <property type="entry name" value="HisKA"/>
    <property type="match status" value="1"/>
</dbReference>
<dbReference type="InterPro" id="IPR011006">
    <property type="entry name" value="CheY-like_superfamily"/>
</dbReference>
<evidence type="ECO:0000259" key="7">
    <source>
        <dbReference type="PROSITE" id="PS50109"/>
    </source>
</evidence>
<dbReference type="PROSITE" id="PS50109">
    <property type="entry name" value="HIS_KIN"/>
    <property type="match status" value="1"/>
</dbReference>
<dbReference type="SMART" id="SM00091">
    <property type="entry name" value="PAS"/>
    <property type="match status" value="2"/>
</dbReference>
<dbReference type="InterPro" id="IPR035965">
    <property type="entry name" value="PAS-like_dom_sf"/>
</dbReference>
<organism evidence="11 12">
    <name type="scientific">Massilia haematophila</name>
    <dbReference type="NCBI Taxonomy" id="457923"/>
    <lineage>
        <taxon>Bacteria</taxon>
        <taxon>Pseudomonadati</taxon>
        <taxon>Pseudomonadota</taxon>
        <taxon>Betaproteobacteria</taxon>
        <taxon>Burkholderiales</taxon>
        <taxon>Oxalobacteraceae</taxon>
        <taxon>Telluria group</taxon>
        <taxon>Massilia</taxon>
    </lineage>
</organism>
<dbReference type="InterPro" id="IPR005467">
    <property type="entry name" value="His_kinase_dom"/>
</dbReference>
<dbReference type="Proteomes" id="UP001595665">
    <property type="component" value="Unassembled WGS sequence"/>
</dbReference>
<dbReference type="Gene3D" id="1.10.287.130">
    <property type="match status" value="1"/>
</dbReference>
<gene>
    <name evidence="11" type="ORF">ACFOPH_19670</name>
</gene>
<proteinExistence type="predicted"/>
<keyword evidence="12" id="KW-1185">Reference proteome</keyword>
<feature type="domain" description="Histidine kinase" evidence="7">
    <location>
        <begin position="461"/>
        <end position="679"/>
    </location>
</feature>
<name>A0ABV7PP62_9BURK</name>
<dbReference type="Gene3D" id="3.30.450.20">
    <property type="entry name" value="PAS domain"/>
    <property type="match status" value="2"/>
</dbReference>
<feature type="domain" description="PAC" evidence="10">
    <location>
        <begin position="398"/>
        <end position="450"/>
    </location>
</feature>
<dbReference type="PRINTS" id="PR00344">
    <property type="entry name" value="BCTRLSENSOR"/>
</dbReference>
<protein>
    <recommendedName>
        <fullName evidence="2">histidine kinase</fullName>
        <ecNumber evidence="2">2.7.13.3</ecNumber>
    </recommendedName>
</protein>
<dbReference type="PANTHER" id="PTHR43547:SF2">
    <property type="entry name" value="HYBRID SIGNAL TRANSDUCTION HISTIDINE KINASE C"/>
    <property type="match status" value="1"/>
</dbReference>
<dbReference type="SMART" id="SM00387">
    <property type="entry name" value="HATPase_c"/>
    <property type="match status" value="1"/>
</dbReference>
<dbReference type="InterPro" id="IPR004358">
    <property type="entry name" value="Sig_transdc_His_kin-like_C"/>
</dbReference>
<evidence type="ECO:0000259" key="10">
    <source>
        <dbReference type="PROSITE" id="PS50113"/>
    </source>
</evidence>
<dbReference type="SUPFAM" id="SSF55781">
    <property type="entry name" value="GAF domain-like"/>
    <property type="match status" value="1"/>
</dbReference>
<dbReference type="InterPro" id="IPR003661">
    <property type="entry name" value="HisK_dim/P_dom"/>
</dbReference>
<evidence type="ECO:0000313" key="11">
    <source>
        <dbReference type="EMBL" id="MFC3460455.1"/>
    </source>
</evidence>
<dbReference type="Pfam" id="PF13185">
    <property type="entry name" value="GAF_2"/>
    <property type="match status" value="1"/>
</dbReference>
<dbReference type="Gene3D" id="3.40.50.2300">
    <property type="match status" value="1"/>
</dbReference>
<dbReference type="Pfam" id="PF00072">
    <property type="entry name" value="Response_reg"/>
    <property type="match status" value="1"/>
</dbReference>
<dbReference type="RefSeq" id="WP_379737013.1">
    <property type="nucleotide sequence ID" value="NZ_JBHRVV010000001.1"/>
</dbReference>
<dbReference type="Pfam" id="PF00512">
    <property type="entry name" value="HisKA"/>
    <property type="match status" value="1"/>
</dbReference>
<dbReference type="InterPro" id="IPR003018">
    <property type="entry name" value="GAF"/>
</dbReference>
<dbReference type="PROSITE" id="PS50110">
    <property type="entry name" value="RESPONSE_REGULATORY"/>
    <property type="match status" value="1"/>
</dbReference>
<comment type="caution">
    <text evidence="11">The sequence shown here is derived from an EMBL/GenBank/DDBJ whole genome shotgun (WGS) entry which is preliminary data.</text>
</comment>
<dbReference type="InterPro" id="IPR029016">
    <property type="entry name" value="GAF-like_dom_sf"/>
</dbReference>
<dbReference type="PANTHER" id="PTHR43547">
    <property type="entry name" value="TWO-COMPONENT HISTIDINE KINASE"/>
    <property type="match status" value="1"/>
</dbReference>
<dbReference type="SMART" id="SM00086">
    <property type="entry name" value="PAC"/>
    <property type="match status" value="1"/>
</dbReference>
<dbReference type="Pfam" id="PF02518">
    <property type="entry name" value="HATPase_c"/>
    <property type="match status" value="1"/>
</dbReference>
<evidence type="ECO:0000259" key="8">
    <source>
        <dbReference type="PROSITE" id="PS50110"/>
    </source>
</evidence>
<keyword evidence="3 6" id="KW-0597">Phosphoprotein</keyword>
<dbReference type="PROSITE" id="PS50112">
    <property type="entry name" value="PAS"/>
    <property type="match status" value="2"/>
</dbReference>
<feature type="domain" description="PAS" evidence="9">
    <location>
        <begin position="324"/>
        <end position="381"/>
    </location>
</feature>
<dbReference type="Pfam" id="PF08448">
    <property type="entry name" value="PAS_4"/>
    <property type="match status" value="1"/>
</dbReference>
<dbReference type="SMART" id="SM00065">
    <property type="entry name" value="GAF"/>
    <property type="match status" value="1"/>
</dbReference>
<feature type="modified residue" description="4-aspartylphosphate" evidence="6">
    <location>
        <position position="750"/>
    </location>
</feature>
<evidence type="ECO:0000256" key="2">
    <source>
        <dbReference type="ARBA" id="ARBA00012438"/>
    </source>
</evidence>
<feature type="domain" description="PAS" evidence="9">
    <location>
        <begin position="198"/>
        <end position="252"/>
    </location>
</feature>
<evidence type="ECO:0000256" key="4">
    <source>
        <dbReference type="ARBA" id="ARBA00022679"/>
    </source>
</evidence>
<dbReference type="SUPFAM" id="SSF55874">
    <property type="entry name" value="ATPase domain of HSP90 chaperone/DNA topoisomerase II/histidine kinase"/>
    <property type="match status" value="1"/>
</dbReference>
<keyword evidence="4" id="KW-0808">Transferase</keyword>
<dbReference type="InterPro" id="IPR000014">
    <property type="entry name" value="PAS"/>
</dbReference>
<keyword evidence="5" id="KW-0418">Kinase</keyword>
<dbReference type="SUPFAM" id="SSF47384">
    <property type="entry name" value="Homodimeric domain of signal transducing histidine kinase"/>
    <property type="match status" value="1"/>
</dbReference>
<dbReference type="InterPro" id="IPR036097">
    <property type="entry name" value="HisK_dim/P_sf"/>
</dbReference>
<dbReference type="PROSITE" id="PS50113">
    <property type="entry name" value="PAC"/>
    <property type="match status" value="2"/>
</dbReference>
<comment type="catalytic activity">
    <reaction evidence="1">
        <text>ATP + protein L-histidine = ADP + protein N-phospho-L-histidine.</text>
        <dbReference type="EC" id="2.7.13.3"/>
    </reaction>
</comment>
<dbReference type="CDD" id="cd17580">
    <property type="entry name" value="REC_2_DhkD-like"/>
    <property type="match status" value="1"/>
</dbReference>
<dbReference type="CDD" id="cd00075">
    <property type="entry name" value="HATPase"/>
    <property type="match status" value="1"/>
</dbReference>
<dbReference type="SMART" id="SM00448">
    <property type="entry name" value="REC"/>
    <property type="match status" value="1"/>
</dbReference>
<evidence type="ECO:0000256" key="5">
    <source>
        <dbReference type="ARBA" id="ARBA00022777"/>
    </source>
</evidence>
<reference evidence="12" key="1">
    <citation type="journal article" date="2019" name="Int. J. Syst. Evol. Microbiol.">
        <title>The Global Catalogue of Microorganisms (GCM) 10K type strain sequencing project: providing services to taxonomists for standard genome sequencing and annotation.</title>
        <authorList>
            <consortium name="The Broad Institute Genomics Platform"/>
            <consortium name="The Broad Institute Genome Sequencing Center for Infectious Disease"/>
            <person name="Wu L."/>
            <person name="Ma J."/>
        </authorList>
    </citation>
    <scope>NUCLEOTIDE SEQUENCE [LARGE SCALE GENOMIC DNA]</scope>
    <source>
        <strain evidence="12">CCM 7480</strain>
    </source>
</reference>
<evidence type="ECO:0000256" key="3">
    <source>
        <dbReference type="ARBA" id="ARBA00022553"/>
    </source>
</evidence>
<evidence type="ECO:0000256" key="6">
    <source>
        <dbReference type="PROSITE-ProRule" id="PRU00169"/>
    </source>
</evidence>
<dbReference type="InterPro" id="IPR013656">
    <property type="entry name" value="PAS_4"/>
</dbReference>
<feature type="domain" description="Response regulatory" evidence="8">
    <location>
        <begin position="701"/>
        <end position="817"/>
    </location>
</feature>
<dbReference type="InterPro" id="IPR000700">
    <property type="entry name" value="PAS-assoc_C"/>
</dbReference>
<dbReference type="Gene3D" id="3.30.565.10">
    <property type="entry name" value="Histidine kinase-like ATPase, C-terminal domain"/>
    <property type="match status" value="1"/>
</dbReference>
<dbReference type="InterPro" id="IPR001610">
    <property type="entry name" value="PAC"/>
</dbReference>
<dbReference type="CDD" id="cd00130">
    <property type="entry name" value="PAS"/>
    <property type="match status" value="2"/>
</dbReference>
<sequence>MQPHGEGLDFDGLKHVLSLAVRGAPYGETLQSLLDEARRLIGGQAWAAHYVLDEAAGLLRLTGASGLPPGFAAALASVPVGPLEAACGQAAHAGTVVVVEDVLAEPRLQPTHALAREHGVRACWSFPLHSPGGRVLGTLAFYHPAPRLPGATLTSEIGYFADLVALLAERHLREQENAARHARSQRELAAMAAASVRERRLYETVLSNTPDLVYVFDLEHRFTYANAVLLQMWGRTREEALGKNCLELGYPDWHAAMHGREIEQVKATKAPIRGEVPFHGTFGRRIYDYIFVPILNPQGEVEAVAGTTRDVTERKRFEEELRDSEQRFRTITNAMPQMVWTALPDGTIDYHNEQFYDFVGLEPGAAEGRTWAEDMLHPDDQAGAGTAWAHSVATGTPYEMTYRLRHRSGDYRWILARGLPLRNEAGAVIKWLGTDTDIHEKKLVEEALQDANHRKDEFLAMLAHELRNPLAPISAAAQVLRLAPGQPDKVRQYSEVISRQVNHMTTLVNDLLDVSRVTRGMVQLEMAEVDVKAVVTQAAEQVHPLIEAGRHALVVQLGAARACVLGDRARLIQVTANLLANAAKYTPAGGRIVLTVAPADGKVRIDVADNGSGIDADLLPQVFDLFVQGKRTPDRAQGGLGLGLALVKNIVAMHGGQVGVHSEGAGQGSTFTVELPLARGTAPAPAAPAMPSPAAARGQRRILLVDDNVDAAQTLAALLEAAGHVVQTVNDPRAAVAAAATQAPDVFILDIGMPDIDGHALARQLRSQPALSGAVYIALTGYGQASDRASSRDAGFDHHLVKPVDAGQLLAVLDAQDEQPVR</sequence>
<dbReference type="InterPro" id="IPR003594">
    <property type="entry name" value="HATPase_dom"/>
</dbReference>
<dbReference type="Pfam" id="PF08447">
    <property type="entry name" value="PAS_3"/>
    <property type="match status" value="1"/>
</dbReference>
<evidence type="ECO:0000259" key="9">
    <source>
        <dbReference type="PROSITE" id="PS50112"/>
    </source>
</evidence>
<dbReference type="EC" id="2.7.13.3" evidence="2"/>
<dbReference type="InterPro" id="IPR001789">
    <property type="entry name" value="Sig_transdc_resp-reg_receiver"/>
</dbReference>
<dbReference type="Gene3D" id="3.30.450.40">
    <property type="match status" value="1"/>
</dbReference>
<dbReference type="CDD" id="cd00082">
    <property type="entry name" value="HisKA"/>
    <property type="match status" value="1"/>
</dbReference>
<dbReference type="InterPro" id="IPR036890">
    <property type="entry name" value="HATPase_C_sf"/>
</dbReference>
<evidence type="ECO:0000313" key="12">
    <source>
        <dbReference type="Proteomes" id="UP001595665"/>
    </source>
</evidence>
<accession>A0ABV7PP62</accession>
<dbReference type="NCBIfam" id="TIGR00229">
    <property type="entry name" value="sensory_box"/>
    <property type="match status" value="2"/>
</dbReference>
<evidence type="ECO:0000256" key="1">
    <source>
        <dbReference type="ARBA" id="ARBA00000085"/>
    </source>
</evidence>
<dbReference type="SUPFAM" id="SSF52172">
    <property type="entry name" value="CheY-like"/>
    <property type="match status" value="1"/>
</dbReference>